<dbReference type="GO" id="GO:0008270">
    <property type="term" value="F:zinc ion binding"/>
    <property type="evidence" value="ECO:0007669"/>
    <property type="project" value="UniProtKB-KW"/>
</dbReference>
<evidence type="ECO:0000313" key="6">
    <source>
        <dbReference type="Proteomes" id="UP000317257"/>
    </source>
</evidence>
<name>A0A5C6GMI6_METRR</name>
<feature type="domain" description="3CxxC-type" evidence="4">
    <location>
        <begin position="47"/>
        <end position="145"/>
    </location>
</feature>
<dbReference type="AlphaFoldDB" id="A0A5C6GMI6"/>
<proteinExistence type="predicted"/>
<organism evidence="5 6">
    <name type="scientific">Metarhizium rileyi (strain RCEF 4871)</name>
    <name type="common">Nomuraea rileyi</name>
    <dbReference type="NCBI Taxonomy" id="1649241"/>
    <lineage>
        <taxon>Eukaryota</taxon>
        <taxon>Fungi</taxon>
        <taxon>Dikarya</taxon>
        <taxon>Ascomycota</taxon>
        <taxon>Pezizomycotina</taxon>
        <taxon>Sordariomycetes</taxon>
        <taxon>Hypocreomycetidae</taxon>
        <taxon>Hypocreales</taxon>
        <taxon>Clavicipitaceae</taxon>
        <taxon>Metarhizium</taxon>
    </lineage>
</organism>
<reference evidence="6" key="1">
    <citation type="submission" date="2018-12" db="EMBL/GenBank/DDBJ databases">
        <title>The complete genome of Metarhizium rileyi, a key fungal pathogen of Lepidoptera.</title>
        <authorList>
            <person name="Binneck E."/>
            <person name="Lastra C.C.L."/>
            <person name="Sosa-Gomez D.R."/>
        </authorList>
    </citation>
    <scope>NUCLEOTIDE SEQUENCE [LARGE SCALE GENOMIC DNA]</scope>
    <source>
        <strain evidence="6">Cep018-CH2</strain>
    </source>
</reference>
<protein>
    <recommendedName>
        <fullName evidence="4">3CxxC-type domain-containing protein</fullName>
    </recommendedName>
</protein>
<keyword evidence="3" id="KW-0862">Zinc</keyword>
<evidence type="ECO:0000256" key="3">
    <source>
        <dbReference type="ARBA" id="ARBA00022833"/>
    </source>
</evidence>
<keyword evidence="1" id="KW-0479">Metal-binding</keyword>
<dbReference type="InterPro" id="IPR027377">
    <property type="entry name" value="ZAR1/RTP1-5-like_Znf-3CxxC"/>
</dbReference>
<keyword evidence="2" id="KW-0863">Zinc-finger</keyword>
<dbReference type="Proteomes" id="UP000317257">
    <property type="component" value="Unassembled WGS sequence"/>
</dbReference>
<dbReference type="Pfam" id="PF13695">
    <property type="entry name" value="Zn_ribbon_3CxxC"/>
    <property type="match status" value="1"/>
</dbReference>
<dbReference type="EMBL" id="SBHS01000003">
    <property type="protein sequence ID" value="TWU77556.1"/>
    <property type="molecule type" value="Genomic_DNA"/>
</dbReference>
<comment type="caution">
    <text evidence="5">The sequence shown here is derived from an EMBL/GenBank/DDBJ whole genome shotgun (WGS) entry which is preliminary data.</text>
</comment>
<dbReference type="SMART" id="SM01328">
    <property type="entry name" value="zf-3CxxC"/>
    <property type="match status" value="1"/>
</dbReference>
<accession>A0A5C6GMI6</accession>
<evidence type="ECO:0000256" key="2">
    <source>
        <dbReference type="ARBA" id="ARBA00022771"/>
    </source>
</evidence>
<evidence type="ECO:0000256" key="1">
    <source>
        <dbReference type="ARBA" id="ARBA00022723"/>
    </source>
</evidence>
<evidence type="ECO:0000313" key="5">
    <source>
        <dbReference type="EMBL" id="TWU77556.1"/>
    </source>
</evidence>
<sequence>MAPRTRSWSMFPERHSDVADLLEDDDLYFTFHPADQETGHIKGHDTNVMGHFKCRNPACHQTGWSSKKIAVWIRLYPESRYNARVFHQRCRSCNQLSKPTLDDSYEERIAYRLRKWSDVAVEEPPFDPGNGKPHEKELCEGCKNGHCTAANLEDRMNRLFL</sequence>
<gene>
    <name evidence="5" type="ORF">ED733_007596</name>
</gene>
<evidence type="ECO:0000259" key="4">
    <source>
        <dbReference type="SMART" id="SM01328"/>
    </source>
</evidence>